<feature type="domain" description="SpaA-like prealbumin fold" evidence="7">
    <location>
        <begin position="1422"/>
        <end position="1502"/>
    </location>
</feature>
<dbReference type="PANTHER" id="PTHR36108:SF13">
    <property type="entry name" value="COLOSSIN-B-RELATED"/>
    <property type="match status" value="1"/>
</dbReference>
<evidence type="ECO:0000313" key="8">
    <source>
        <dbReference type="EMBL" id="QEZ70128.1"/>
    </source>
</evidence>
<feature type="compositionally biased region" description="Polar residues" evidence="4">
    <location>
        <begin position="1535"/>
        <end position="1554"/>
    </location>
</feature>
<dbReference type="InterPro" id="IPR008966">
    <property type="entry name" value="Adhesion_dom_sf"/>
</dbReference>
<evidence type="ECO:0000256" key="3">
    <source>
        <dbReference type="ARBA" id="ARBA00022729"/>
    </source>
</evidence>
<dbReference type="InterPro" id="IPR041033">
    <property type="entry name" value="SpaA_PFL_dom_1"/>
</dbReference>
<dbReference type="Proteomes" id="UP000326961">
    <property type="component" value="Chromosome"/>
</dbReference>
<protein>
    <recommendedName>
        <fullName evidence="10">Isopeptide-forming domain-containing fimbrial protein</fullName>
    </recommendedName>
</protein>
<feature type="transmembrane region" description="Helical" evidence="5">
    <location>
        <begin position="1560"/>
        <end position="1577"/>
    </location>
</feature>
<evidence type="ECO:0000256" key="1">
    <source>
        <dbReference type="ARBA" id="ARBA00007257"/>
    </source>
</evidence>
<dbReference type="Gene3D" id="2.60.40.10">
    <property type="entry name" value="Immunoglobulins"/>
    <property type="match status" value="5"/>
</dbReference>
<evidence type="ECO:0000313" key="9">
    <source>
        <dbReference type="Proteomes" id="UP000326961"/>
    </source>
</evidence>
<evidence type="ECO:0000256" key="5">
    <source>
        <dbReference type="SAM" id="Phobius"/>
    </source>
</evidence>
<comment type="similarity">
    <text evidence="1">Belongs to the serine-aspartate repeat-containing protein (SDr) family.</text>
</comment>
<dbReference type="NCBIfam" id="TIGR01451">
    <property type="entry name" value="B_ant_repeat"/>
    <property type="match status" value="2"/>
</dbReference>
<evidence type="ECO:0000256" key="4">
    <source>
        <dbReference type="SAM" id="MobiDB-lite"/>
    </source>
</evidence>
<dbReference type="GO" id="GO:0005518">
    <property type="term" value="F:collagen binding"/>
    <property type="evidence" value="ECO:0007669"/>
    <property type="project" value="InterPro"/>
</dbReference>
<feature type="domain" description="Collagen binding" evidence="6">
    <location>
        <begin position="638"/>
        <end position="738"/>
    </location>
</feature>
<feature type="domain" description="Collagen binding" evidence="6">
    <location>
        <begin position="348"/>
        <end position="444"/>
    </location>
</feature>
<feature type="domain" description="Collagen binding" evidence="6">
    <location>
        <begin position="777"/>
        <end position="890"/>
    </location>
</feature>
<gene>
    <name evidence="8" type="ORF">D4A35_14960</name>
</gene>
<feature type="domain" description="Collagen binding" evidence="6">
    <location>
        <begin position="207"/>
        <end position="306"/>
    </location>
</feature>
<feature type="domain" description="SpaA-like prealbumin fold" evidence="7">
    <location>
        <begin position="1026"/>
        <end position="1117"/>
    </location>
</feature>
<dbReference type="RefSeq" id="WP_150887077.1">
    <property type="nucleotide sequence ID" value="NZ_CP032452.1"/>
</dbReference>
<dbReference type="PANTHER" id="PTHR36108">
    <property type="entry name" value="COLOSSIN-B-RELATED"/>
    <property type="match status" value="1"/>
</dbReference>
<dbReference type="Pfam" id="PF05737">
    <property type="entry name" value="Collagen_bind"/>
    <property type="match status" value="5"/>
</dbReference>
<feature type="domain" description="SpaA-like prealbumin fold" evidence="7">
    <location>
        <begin position="1326"/>
        <end position="1406"/>
    </location>
</feature>
<keyword evidence="2" id="KW-0964">Secreted</keyword>
<feature type="region of interest" description="Disordered" evidence="4">
    <location>
        <begin position="1507"/>
        <end position="1556"/>
    </location>
</feature>
<evidence type="ECO:0000259" key="6">
    <source>
        <dbReference type="Pfam" id="PF05737"/>
    </source>
</evidence>
<evidence type="ECO:0008006" key="10">
    <source>
        <dbReference type="Google" id="ProtNLM"/>
    </source>
</evidence>
<dbReference type="Pfam" id="PF17802">
    <property type="entry name" value="SpaA"/>
    <property type="match status" value="5"/>
</dbReference>
<reference evidence="8 9" key="1">
    <citation type="submission" date="2018-09" db="EMBL/GenBank/DDBJ databases">
        <title>A clostridial neurotoxin that targets Anopheles mosquitoes.</title>
        <authorList>
            <person name="Contreras E."/>
            <person name="Masuyer G."/>
            <person name="Qureshi N."/>
            <person name="Chawla S."/>
            <person name="Lim H.L."/>
            <person name="Chen J."/>
            <person name="Stenmark P."/>
            <person name="Gill S."/>
        </authorList>
    </citation>
    <scope>NUCLEOTIDE SEQUENCE [LARGE SCALE GENOMIC DNA]</scope>
    <source>
        <strain evidence="8 9">Cbm</strain>
    </source>
</reference>
<dbReference type="InterPro" id="IPR013783">
    <property type="entry name" value="Ig-like_fold"/>
</dbReference>
<dbReference type="Gene3D" id="2.60.40.740">
    <property type="match status" value="5"/>
</dbReference>
<dbReference type="InterPro" id="IPR008456">
    <property type="entry name" value="Collagen-bd_dom"/>
</dbReference>
<dbReference type="SUPFAM" id="SSF49478">
    <property type="entry name" value="Cna protein B-type domain"/>
    <property type="match status" value="4"/>
</dbReference>
<keyword evidence="5" id="KW-1133">Transmembrane helix</keyword>
<organism evidence="8 9">
    <name type="scientific">Paraclostridium bifermentans</name>
    <name type="common">Clostridium bifermentans</name>
    <dbReference type="NCBI Taxonomy" id="1490"/>
    <lineage>
        <taxon>Bacteria</taxon>
        <taxon>Bacillati</taxon>
        <taxon>Bacillota</taxon>
        <taxon>Clostridia</taxon>
        <taxon>Peptostreptococcales</taxon>
        <taxon>Peptostreptococcaceae</taxon>
        <taxon>Paraclostridium</taxon>
    </lineage>
</organism>
<keyword evidence="5" id="KW-0812">Transmembrane</keyword>
<dbReference type="SUPFAM" id="SSF49401">
    <property type="entry name" value="Bacterial adhesins"/>
    <property type="match status" value="5"/>
</dbReference>
<feature type="domain" description="SpaA-like prealbumin fold" evidence="7">
    <location>
        <begin position="1230"/>
        <end position="1310"/>
    </location>
</feature>
<proteinExistence type="inferred from homology"/>
<sequence>MFNKKKRKQKISIATFFIVLLNIIFTSVTQMGVAYAEGTPFKLNSDVVMKVNGNPVNLGSVVELAPGNKVDFEVTYSADNEAPVPQEGDEFKFVLPSVFKDIKPVYPENHFKDMTIEEQNGETVVTLICGPDIDTAIGGFLKIGATVSQVEVEVPGKIIIEINGKEIVIDTETNPPGSNDKLIDKKVNGQDNDYTINPGSNGDVVGQEVPYSVMVNEKYTHMENAVFTDDIPEGMELVDGSVKVEKIVNGASQVIKDYEIKSTNPLVINLNTINHKHKISYKLKVTEFKNEYLNRAIITSSTTGSESDSVKAIPKEDAKGDSHINKTIIRPGSSIRPNEQGSFIGQNVEYRVEVNSVKESKENVVFTDNIPDGMNLVKNSVRVFKEVRGQNINVTSEFSNKITQQDNLLKIAFGDINNKYIVEYKTVIVEYRDEYKNDATINYDGGENSSSTVTKPIKPTKPGLDSINKTINGQKEVSIEPSEDKEQGFIGKQLKYSILVNDELKQKNKLVLKDSIPEGMKILENTIKVYIDNGYNSFSEVNSSKVPRYVKVIEGKEVLVVDFGDTNKRYKIEYKTKITELKDRYENTAKVTWDGGSDNSTAIAKPMKPTPGTDDLNKKVNGNSSVTVSYDKNFIGRIFDYEIIVNDKMQQKDNAVLKDSIPKGMELVDKSIRVLKDYGSGVYKDVTSELKIESDKSSFTINLGNITDRYKIKYKTKVTELVETGYKNTAVLTHSKDQSEESSAVVNIKAGSIDPGENERVVIKGSDKNTISKVGDKVKYHVDINPNNKRIFDLVFEDTIPTGMKLIKDGFKVTETDNSGKVMNRTQEFLDNWDKICGKDESGKNDKLTINFGDTYSKYRIEYMCEITALKKSYENTAKVTGRDIDRVSKDEVNYAVSAGGINATKYANKTELKDGDSQIVDYTIKVWSNAVFPAEYLNIVDKLDSRVEYKGCEAPEFMKVDYDKNSHTVKIVNIDDIPTSSKDKPVEVKLKVDFTNVPVGETVKNIAKINDKETPPAIVKKGYKFEAVKVDGDNNNAPLKDVEFDLYKVDQSKLFNLIPYGSKDLVHIKKLVSDEKGLISSQLKDAGNYVLREIKAPDGYNKLEKDVEFEVKDESIGSVVKLPYIVNNKYYEFGAQKIDSETGKGLQGAEFRLEDEKGKVIIEKLTSGDDGKLYGRVNEAGKYYLVETKAPDGYMLSPKKVELNIEKGKFEIVDLGNIENKVDPEAYKFEGKKVDSENGNALQGAEFRLEDEKGKVVIEKLVSDKDGKIYGAVEREGKYYLVETKAPEGYMLSPKKVELNIEKGKFEIVDLGNIENKVDPEAYKFEGKKVDSENGNAPQGAEFRLEDEKGKVVIEKLVSDKDGKIYGAVEREGKYYLVETKAPEGYMLSPKKVELNIEKGKFEIVDLGNIENKVDPEAYKFEGKKVDSENGNAPQGAEFRLEDEKGKVVIEKLVSDKDGKIYGAVEREGKYYLVETKAPDGYMLSPKKVELNIEKGKFEIVDLGNIENEKVKPTPKPDPEKPKPVDPEKPSIDKPSTSKPNKPSINPGVTSPATGDASILTYSLLGVGATGLMIGINRKKKK</sequence>
<keyword evidence="5" id="KW-0472">Membrane</keyword>
<dbReference type="EMBL" id="CP032452">
    <property type="protein sequence ID" value="QEZ70128.1"/>
    <property type="molecule type" value="Genomic_DNA"/>
</dbReference>
<keyword evidence="3" id="KW-0732">Signal</keyword>
<evidence type="ECO:0000259" key="7">
    <source>
        <dbReference type="Pfam" id="PF17802"/>
    </source>
</evidence>
<feature type="domain" description="SpaA-like prealbumin fold" evidence="7">
    <location>
        <begin position="1136"/>
        <end position="1214"/>
    </location>
</feature>
<name>A0A5P3XIE0_PARBF</name>
<feature type="domain" description="Collagen binding" evidence="6">
    <location>
        <begin position="494"/>
        <end position="594"/>
    </location>
</feature>
<dbReference type="InterPro" id="IPR047589">
    <property type="entry name" value="DUF11_rpt"/>
</dbReference>
<feature type="compositionally biased region" description="Basic and acidic residues" evidence="4">
    <location>
        <begin position="1508"/>
        <end position="1533"/>
    </location>
</feature>
<accession>A0A5P3XIE0</accession>
<evidence type="ECO:0000256" key="2">
    <source>
        <dbReference type="ARBA" id="ARBA00022525"/>
    </source>
</evidence>